<evidence type="ECO:0000313" key="3">
    <source>
        <dbReference type="EMBL" id="CAB4200573.1"/>
    </source>
</evidence>
<organism evidence="1">
    <name type="scientific">uncultured Caudovirales phage</name>
    <dbReference type="NCBI Taxonomy" id="2100421"/>
    <lineage>
        <taxon>Viruses</taxon>
        <taxon>Duplodnaviria</taxon>
        <taxon>Heunggongvirae</taxon>
        <taxon>Uroviricota</taxon>
        <taxon>Caudoviricetes</taxon>
        <taxon>Peduoviridae</taxon>
        <taxon>Maltschvirus</taxon>
        <taxon>Maltschvirus maltsch</taxon>
    </lineage>
</organism>
<accession>A0A6J5PX38</accession>
<protein>
    <submittedName>
        <fullName evidence="1">Uncharacterized protein</fullName>
    </submittedName>
</protein>
<reference evidence="1" key="1">
    <citation type="submission" date="2020-05" db="EMBL/GenBank/DDBJ databases">
        <authorList>
            <person name="Chiriac C."/>
            <person name="Salcher M."/>
            <person name="Ghai R."/>
            <person name="Kavagutti S V."/>
        </authorList>
    </citation>
    <scope>NUCLEOTIDE SEQUENCE</scope>
</reference>
<evidence type="ECO:0000313" key="2">
    <source>
        <dbReference type="EMBL" id="CAB4187215.1"/>
    </source>
</evidence>
<proteinExistence type="predicted"/>
<dbReference type="EMBL" id="LR796875">
    <property type="protein sequence ID" value="CAB4171954.1"/>
    <property type="molecule type" value="Genomic_DNA"/>
</dbReference>
<gene>
    <name evidence="2" type="ORF">UFOVP1156_4</name>
    <name evidence="3" type="ORF">UFOVP1346_48</name>
    <name evidence="1" type="ORF">UFOVP921_28</name>
</gene>
<name>A0A6J5PX38_9CAUD</name>
<sequence length="67" mass="7555">MSFTKVKFADGTEEILRIHHTSVDEAIDLEELIPNADRTRLIPMIEVTWWAPAHPPKNQDANTTAGD</sequence>
<evidence type="ECO:0000313" key="1">
    <source>
        <dbReference type="EMBL" id="CAB4171954.1"/>
    </source>
</evidence>
<dbReference type="EMBL" id="LR797103">
    <property type="protein sequence ID" value="CAB4187215.1"/>
    <property type="molecule type" value="Genomic_DNA"/>
</dbReference>
<dbReference type="EMBL" id="LR797295">
    <property type="protein sequence ID" value="CAB4200573.1"/>
    <property type="molecule type" value="Genomic_DNA"/>
</dbReference>